<dbReference type="SUPFAM" id="SSF143100">
    <property type="entry name" value="TTHA1013/TTHA0281-like"/>
    <property type="match status" value="1"/>
</dbReference>
<dbReference type="EMBL" id="AUZY01001400">
    <property type="protein sequence ID" value="EQD74974.1"/>
    <property type="molecule type" value="Genomic_DNA"/>
</dbReference>
<evidence type="ECO:0000313" key="1">
    <source>
        <dbReference type="EMBL" id="EQD74974.1"/>
    </source>
</evidence>
<dbReference type="AlphaFoldDB" id="T1D092"/>
<reference evidence="1" key="2">
    <citation type="journal article" date="2014" name="ISME J.">
        <title>Microbial stratification in low pH oxic and suboxic macroscopic growths along an acid mine drainage.</title>
        <authorList>
            <person name="Mendez-Garcia C."/>
            <person name="Mesa V."/>
            <person name="Sprenger R.R."/>
            <person name="Richter M."/>
            <person name="Diez M.S."/>
            <person name="Solano J."/>
            <person name="Bargiela R."/>
            <person name="Golyshina O.V."/>
            <person name="Manteca A."/>
            <person name="Ramos J.L."/>
            <person name="Gallego J.R."/>
            <person name="Llorente I."/>
            <person name="Martins Dos Santos V.A."/>
            <person name="Jensen O.N."/>
            <person name="Pelaez A.I."/>
            <person name="Sanchez J."/>
            <person name="Ferrer M."/>
        </authorList>
    </citation>
    <scope>NUCLEOTIDE SEQUENCE</scope>
</reference>
<sequence length="79" mass="8798">MPFTAVITRDEAGWYVAQCEELPGCFTQGKTIEQTEANFARLLPEYLEVLAERRNRPFAPPASEATVRRVKFVVAAAPA</sequence>
<comment type="caution">
    <text evidence="1">The sequence shown here is derived from an EMBL/GenBank/DDBJ whole genome shotgun (WGS) entry which is preliminary data.</text>
</comment>
<dbReference type="PANTHER" id="PTHR34504:SF2">
    <property type="entry name" value="UPF0150 PROTEIN SSL0259"/>
    <property type="match status" value="1"/>
</dbReference>
<dbReference type="InterPro" id="IPR035069">
    <property type="entry name" value="TTHA1013/TTHA0281-like"/>
</dbReference>
<proteinExistence type="predicted"/>
<name>T1D092_9ZZZZ</name>
<accession>T1D092</accession>
<protein>
    <submittedName>
        <fullName evidence="1">Uncharacterized protein family UPF0150 domain protein</fullName>
    </submittedName>
</protein>
<organism evidence="1">
    <name type="scientific">mine drainage metagenome</name>
    <dbReference type="NCBI Taxonomy" id="410659"/>
    <lineage>
        <taxon>unclassified sequences</taxon>
        <taxon>metagenomes</taxon>
        <taxon>ecological metagenomes</taxon>
    </lineage>
</organism>
<gene>
    <name evidence="1" type="ORF">B1B_02371</name>
</gene>
<dbReference type="PANTHER" id="PTHR34504">
    <property type="entry name" value="ANTITOXIN HICB"/>
    <property type="match status" value="1"/>
</dbReference>
<dbReference type="InterPro" id="IPR051404">
    <property type="entry name" value="TA_system_antitoxin"/>
</dbReference>
<reference evidence="1" key="1">
    <citation type="submission" date="2013-08" db="EMBL/GenBank/DDBJ databases">
        <authorList>
            <person name="Mendez C."/>
            <person name="Richter M."/>
            <person name="Ferrer M."/>
            <person name="Sanchez J."/>
        </authorList>
    </citation>
    <scope>NUCLEOTIDE SEQUENCE</scope>
</reference>
<dbReference type="Gene3D" id="3.30.160.250">
    <property type="match status" value="1"/>
</dbReference>